<dbReference type="Proteomes" id="UP000504607">
    <property type="component" value="Chromosome 4"/>
</dbReference>
<feature type="transmembrane region" description="Helical" evidence="10">
    <location>
        <begin position="349"/>
        <end position="374"/>
    </location>
</feature>
<organism evidence="12 13">
    <name type="scientific">Elaeis guineensis var. tenera</name>
    <name type="common">Oil palm</name>
    <dbReference type="NCBI Taxonomy" id="51953"/>
    <lineage>
        <taxon>Eukaryota</taxon>
        <taxon>Viridiplantae</taxon>
        <taxon>Streptophyta</taxon>
        <taxon>Embryophyta</taxon>
        <taxon>Tracheophyta</taxon>
        <taxon>Spermatophyta</taxon>
        <taxon>Magnoliopsida</taxon>
        <taxon>Liliopsida</taxon>
        <taxon>Arecaceae</taxon>
        <taxon>Arecoideae</taxon>
        <taxon>Cocoseae</taxon>
        <taxon>Elaeidinae</taxon>
        <taxon>Elaeis</taxon>
    </lineage>
</organism>
<dbReference type="PRINTS" id="PR00171">
    <property type="entry name" value="SUGRTRNSPORT"/>
</dbReference>
<sequence length="516" mass="56645">MAGGAIVNNNGKAEYQGKMTLFVFLTCLVASSGGLIFGYDIGVSGGVTSMDSFLLKFFPSVYKEAKERVSTNQYCKFDSQLLTAFTSSLYLAALIASFVASTMTRMYGRRWSMFVSGVAVLVGSALNGLAEDVFLLILGRILLGVGVGFANQSVPVYLSEMAPARLRGMLNIGFQLMTTIGIFVANVVNYGTAKISGGWGWRVSLALGAAPALIITVGSLFLPDTPNSLIERGYKEKAKVVLSKIRGADDVHDEYDDLVVASEESKVVRHPWSNIRKRKYRPHLTMAILIPFFQQVTGVNAIMLYAPVLFKTIGFGNEASLMSAVIIGIVKVICTLVSIFTVDRLGRRVLFLQGGTQMIICQIVVGTLIGIKFGTAGHATTLSKDYASWVVVFICLYMAGFAWSWGPLGWLVPSEIFPLEIRSAGQSITVSVNMFVTFVNAQIFLTLFCHMKFGLFYFFSGWVTVMTIFVALFLPETKNMPIEEMILVWKKHWFWGRFIADDDVHVGNCGKNNGKP</sequence>
<keyword evidence="3 9" id="KW-0813">Transport</keyword>
<dbReference type="AlphaFoldDB" id="A0A6I9R5Z9"/>
<dbReference type="InterPro" id="IPR005829">
    <property type="entry name" value="Sugar_transporter_CS"/>
</dbReference>
<dbReference type="InterPro" id="IPR045262">
    <property type="entry name" value="STP/PLT_plant"/>
</dbReference>
<feature type="transmembrane region" description="Helical" evidence="10">
    <location>
        <begin position="21"/>
        <end position="39"/>
    </location>
</feature>
<dbReference type="KEGG" id="egu:105042698"/>
<gene>
    <name evidence="13" type="primary">LOC105042698</name>
</gene>
<evidence type="ECO:0000313" key="13">
    <source>
        <dbReference type="RefSeq" id="XP_010918295.1"/>
    </source>
</evidence>
<dbReference type="PANTHER" id="PTHR23500">
    <property type="entry name" value="SOLUTE CARRIER FAMILY 2, FACILITATED GLUCOSE TRANSPORTER"/>
    <property type="match status" value="1"/>
</dbReference>
<feature type="transmembrane region" description="Helical" evidence="10">
    <location>
        <begin position="454"/>
        <end position="474"/>
    </location>
</feature>
<dbReference type="GO" id="GO:0016020">
    <property type="term" value="C:membrane"/>
    <property type="evidence" value="ECO:0007669"/>
    <property type="project" value="UniProtKB-SubCell"/>
</dbReference>
<keyword evidence="7 10" id="KW-1133">Transmembrane helix</keyword>
<feature type="transmembrane region" description="Helical" evidence="10">
    <location>
        <begin position="427"/>
        <end position="448"/>
    </location>
</feature>
<feature type="transmembrane region" description="Helical" evidence="10">
    <location>
        <begin position="136"/>
        <end position="158"/>
    </location>
</feature>
<keyword evidence="4" id="KW-0762">Sugar transport</keyword>
<dbReference type="PROSITE" id="PS50850">
    <property type="entry name" value="MFS"/>
    <property type="match status" value="1"/>
</dbReference>
<dbReference type="CDD" id="cd17361">
    <property type="entry name" value="MFS_STP"/>
    <property type="match status" value="1"/>
</dbReference>
<keyword evidence="5 10" id="KW-0812">Transmembrane</keyword>
<protein>
    <submittedName>
        <fullName evidence="13">Sugar transport protein MST3-like</fullName>
    </submittedName>
</protein>
<evidence type="ECO:0000256" key="8">
    <source>
        <dbReference type="ARBA" id="ARBA00023136"/>
    </source>
</evidence>
<evidence type="ECO:0000313" key="12">
    <source>
        <dbReference type="Proteomes" id="UP000504607"/>
    </source>
</evidence>
<dbReference type="GeneID" id="105042698"/>
<dbReference type="GO" id="GO:0015145">
    <property type="term" value="F:monosaccharide transmembrane transporter activity"/>
    <property type="evidence" value="ECO:0007669"/>
    <property type="project" value="InterPro"/>
</dbReference>
<feature type="transmembrane region" description="Helical" evidence="10">
    <location>
        <begin position="199"/>
        <end position="222"/>
    </location>
</feature>
<feature type="transmembrane region" description="Helical" evidence="10">
    <location>
        <begin position="111"/>
        <end position="130"/>
    </location>
</feature>
<name>A0A6I9R5Z9_ELAGV</name>
<reference evidence="13" key="1">
    <citation type="submission" date="2025-08" db="UniProtKB">
        <authorList>
            <consortium name="RefSeq"/>
        </authorList>
    </citation>
    <scope>IDENTIFICATION</scope>
</reference>
<evidence type="ECO:0000256" key="10">
    <source>
        <dbReference type="SAM" id="Phobius"/>
    </source>
</evidence>
<keyword evidence="12" id="KW-1185">Reference proteome</keyword>
<keyword evidence="6" id="KW-0769">Symport</keyword>
<feature type="transmembrane region" description="Helical" evidence="10">
    <location>
        <begin position="386"/>
        <end position="406"/>
    </location>
</feature>
<dbReference type="NCBIfam" id="TIGR00879">
    <property type="entry name" value="SP"/>
    <property type="match status" value="1"/>
</dbReference>
<evidence type="ECO:0000256" key="7">
    <source>
        <dbReference type="ARBA" id="ARBA00022989"/>
    </source>
</evidence>
<feature type="transmembrane region" description="Helical" evidence="10">
    <location>
        <begin position="320"/>
        <end position="342"/>
    </location>
</feature>
<evidence type="ECO:0000259" key="11">
    <source>
        <dbReference type="PROSITE" id="PS50850"/>
    </source>
</evidence>
<evidence type="ECO:0000256" key="3">
    <source>
        <dbReference type="ARBA" id="ARBA00022448"/>
    </source>
</evidence>
<dbReference type="OrthoDB" id="752400at2759"/>
<comment type="similarity">
    <text evidence="2 9">Belongs to the major facilitator superfamily. Sugar transporter (TC 2.A.1.1) family.</text>
</comment>
<dbReference type="PROSITE" id="PS00217">
    <property type="entry name" value="SUGAR_TRANSPORT_2"/>
    <property type="match status" value="1"/>
</dbReference>
<dbReference type="GO" id="GO:0015293">
    <property type="term" value="F:symporter activity"/>
    <property type="evidence" value="ECO:0007669"/>
    <property type="project" value="UniProtKB-KW"/>
</dbReference>
<dbReference type="Pfam" id="PF00083">
    <property type="entry name" value="Sugar_tr"/>
    <property type="match status" value="1"/>
</dbReference>
<evidence type="ECO:0000256" key="5">
    <source>
        <dbReference type="ARBA" id="ARBA00022692"/>
    </source>
</evidence>
<dbReference type="InterPro" id="IPR003663">
    <property type="entry name" value="Sugar/inositol_transpt"/>
</dbReference>
<feature type="transmembrane region" description="Helical" evidence="10">
    <location>
        <begin position="284"/>
        <end position="308"/>
    </location>
</feature>
<evidence type="ECO:0000256" key="9">
    <source>
        <dbReference type="RuleBase" id="RU003346"/>
    </source>
</evidence>
<evidence type="ECO:0000256" key="2">
    <source>
        <dbReference type="ARBA" id="ARBA00010992"/>
    </source>
</evidence>
<comment type="subcellular location">
    <subcellularLocation>
        <location evidence="1">Membrane</location>
        <topology evidence="1">Multi-pass membrane protein</topology>
    </subcellularLocation>
</comment>
<evidence type="ECO:0000256" key="1">
    <source>
        <dbReference type="ARBA" id="ARBA00004141"/>
    </source>
</evidence>
<evidence type="ECO:0000256" key="6">
    <source>
        <dbReference type="ARBA" id="ARBA00022847"/>
    </source>
</evidence>
<dbReference type="PANTHER" id="PTHR23500:SF574">
    <property type="entry name" value="SUGAR TRANSPORT PROTEIN 1"/>
    <property type="match status" value="1"/>
</dbReference>
<feature type="transmembrane region" description="Helical" evidence="10">
    <location>
        <begin position="81"/>
        <end position="99"/>
    </location>
</feature>
<keyword evidence="8 10" id="KW-0472">Membrane</keyword>
<feature type="transmembrane region" description="Helical" evidence="10">
    <location>
        <begin position="170"/>
        <end position="193"/>
    </location>
</feature>
<dbReference type="FunFam" id="1.20.1250.20:FF:000002">
    <property type="entry name" value="Sugar transport protein 13"/>
    <property type="match status" value="1"/>
</dbReference>
<evidence type="ECO:0000256" key="4">
    <source>
        <dbReference type="ARBA" id="ARBA00022597"/>
    </source>
</evidence>
<dbReference type="SUPFAM" id="SSF103473">
    <property type="entry name" value="MFS general substrate transporter"/>
    <property type="match status" value="1"/>
</dbReference>
<dbReference type="RefSeq" id="XP_010918295.1">
    <property type="nucleotide sequence ID" value="XM_010919993.2"/>
</dbReference>
<dbReference type="PROSITE" id="PS00216">
    <property type="entry name" value="SUGAR_TRANSPORT_1"/>
    <property type="match status" value="1"/>
</dbReference>
<proteinExistence type="inferred from homology"/>
<dbReference type="InterPro" id="IPR044778">
    <property type="entry name" value="MFS_STP/MST-like_plant"/>
</dbReference>
<feature type="domain" description="Major facilitator superfamily (MFS) profile" evidence="11">
    <location>
        <begin position="26"/>
        <end position="478"/>
    </location>
</feature>
<accession>A0A6I9R5Z9</accession>
<dbReference type="InterPro" id="IPR020846">
    <property type="entry name" value="MFS_dom"/>
</dbReference>
<dbReference type="InterPro" id="IPR005828">
    <property type="entry name" value="MFS_sugar_transport-like"/>
</dbReference>
<dbReference type="InParanoid" id="A0A6I9R5Z9"/>
<dbReference type="InterPro" id="IPR036259">
    <property type="entry name" value="MFS_trans_sf"/>
</dbReference>
<dbReference type="Gene3D" id="1.20.1250.20">
    <property type="entry name" value="MFS general substrate transporter like domains"/>
    <property type="match status" value="1"/>
</dbReference>